<reference evidence="13 14" key="1">
    <citation type="submission" date="2018-10" db="EMBL/GenBank/DDBJ databases">
        <title>Complete genome sequence of Malassezia restricta CBS 7877.</title>
        <authorList>
            <person name="Morand S.C."/>
            <person name="Bertignac M."/>
            <person name="Iltis A."/>
            <person name="Kolder I."/>
            <person name="Pirovano W."/>
            <person name="Jourdain R."/>
            <person name="Clavaud C."/>
        </authorList>
    </citation>
    <scope>NUCLEOTIDE SEQUENCE [LARGE SCALE GENOMIC DNA]</scope>
    <source>
        <strain evidence="13 14">CBS 7877</strain>
    </source>
</reference>
<dbReference type="InterPro" id="IPR014001">
    <property type="entry name" value="Helicase_ATP-bd"/>
</dbReference>
<organism evidence="13 14">
    <name type="scientific">Malassezia restricta (strain ATCC 96810 / NBRC 103918 / CBS 7877)</name>
    <name type="common">Seborrheic dermatitis infection agent</name>
    <dbReference type="NCBI Taxonomy" id="425264"/>
    <lineage>
        <taxon>Eukaryota</taxon>
        <taxon>Fungi</taxon>
        <taxon>Dikarya</taxon>
        <taxon>Basidiomycota</taxon>
        <taxon>Ustilaginomycotina</taxon>
        <taxon>Malasseziomycetes</taxon>
        <taxon>Malasseziales</taxon>
        <taxon>Malasseziaceae</taxon>
        <taxon>Malassezia</taxon>
    </lineage>
</organism>
<dbReference type="GO" id="GO:0005694">
    <property type="term" value="C:chromosome"/>
    <property type="evidence" value="ECO:0007669"/>
    <property type="project" value="TreeGrafter"/>
</dbReference>
<dbReference type="GO" id="GO:0046872">
    <property type="term" value="F:metal ion binding"/>
    <property type="evidence" value="ECO:0007669"/>
    <property type="project" value="UniProtKB-KW"/>
</dbReference>
<keyword evidence="7" id="KW-0238">DNA-binding</keyword>
<evidence type="ECO:0000256" key="6">
    <source>
        <dbReference type="ARBA" id="ARBA00022840"/>
    </source>
</evidence>
<evidence type="ECO:0000256" key="4">
    <source>
        <dbReference type="ARBA" id="ARBA00022801"/>
    </source>
</evidence>
<keyword evidence="8" id="KW-0413">Isomerase</keyword>
<keyword evidence="2" id="KW-0479">Metal-binding</keyword>
<dbReference type="Proteomes" id="UP000269793">
    <property type="component" value="Chromosome III"/>
</dbReference>
<dbReference type="GO" id="GO:0000724">
    <property type="term" value="P:double-strand break repair via homologous recombination"/>
    <property type="evidence" value="ECO:0007669"/>
    <property type="project" value="TreeGrafter"/>
</dbReference>
<keyword evidence="10" id="KW-0539">Nucleus</keyword>
<evidence type="ECO:0000256" key="9">
    <source>
        <dbReference type="ARBA" id="ARBA00034617"/>
    </source>
</evidence>
<dbReference type="CDD" id="cd18794">
    <property type="entry name" value="SF2_C_RecQ"/>
    <property type="match status" value="1"/>
</dbReference>
<dbReference type="SMART" id="SM00487">
    <property type="entry name" value="DEXDc"/>
    <property type="match status" value="1"/>
</dbReference>
<evidence type="ECO:0000313" key="13">
    <source>
        <dbReference type="EMBL" id="AYO43010.1"/>
    </source>
</evidence>
<dbReference type="InterPro" id="IPR001650">
    <property type="entry name" value="Helicase_C-like"/>
</dbReference>
<dbReference type="Pfam" id="PF00271">
    <property type="entry name" value="Helicase_C"/>
    <property type="match status" value="1"/>
</dbReference>
<dbReference type="Pfam" id="PF16124">
    <property type="entry name" value="RecQ_Zn_bind"/>
    <property type="match status" value="1"/>
</dbReference>
<keyword evidence="5 10" id="KW-0347">Helicase</keyword>
<evidence type="ECO:0000256" key="1">
    <source>
        <dbReference type="ARBA" id="ARBA00005446"/>
    </source>
</evidence>
<dbReference type="InterPro" id="IPR036388">
    <property type="entry name" value="WH-like_DNA-bd_sf"/>
</dbReference>
<dbReference type="GO" id="GO:0043138">
    <property type="term" value="F:3'-5' DNA helicase activity"/>
    <property type="evidence" value="ECO:0007669"/>
    <property type="project" value="UniProtKB-EC"/>
</dbReference>
<dbReference type="GO" id="GO:0003677">
    <property type="term" value="F:DNA binding"/>
    <property type="evidence" value="ECO:0007669"/>
    <property type="project" value="UniProtKB-KW"/>
</dbReference>
<keyword evidence="6 10" id="KW-0067">ATP-binding</keyword>
<evidence type="ECO:0000259" key="11">
    <source>
        <dbReference type="PROSITE" id="PS51192"/>
    </source>
</evidence>
<dbReference type="SMART" id="SM00490">
    <property type="entry name" value="HELICc"/>
    <property type="match status" value="1"/>
</dbReference>
<keyword evidence="14" id="KW-1185">Reference proteome</keyword>
<dbReference type="Gene3D" id="3.40.50.300">
    <property type="entry name" value="P-loop containing nucleotide triphosphate hydrolases"/>
    <property type="match status" value="2"/>
</dbReference>
<keyword evidence="3 10" id="KW-0547">Nucleotide-binding</keyword>
<protein>
    <recommendedName>
        <fullName evidence="10">ATP-dependent DNA helicase</fullName>
        <ecNumber evidence="10">5.6.2.4</ecNumber>
    </recommendedName>
</protein>
<dbReference type="FunFam" id="3.40.50.300:FF:001389">
    <property type="entry name" value="ATP-dependent DNA helicase RecQ"/>
    <property type="match status" value="1"/>
</dbReference>
<dbReference type="PROSITE" id="PS51194">
    <property type="entry name" value="HELICASE_CTER"/>
    <property type="match status" value="1"/>
</dbReference>
<dbReference type="STRING" id="425264.A0A3G2S510"/>
<accession>A0A3G2S510</accession>
<feature type="domain" description="Helicase ATP-binding" evidence="11">
    <location>
        <begin position="111"/>
        <end position="287"/>
    </location>
</feature>
<dbReference type="EMBL" id="CP033150">
    <property type="protein sequence ID" value="AYO43010.1"/>
    <property type="molecule type" value="Genomic_DNA"/>
</dbReference>
<dbReference type="GO" id="GO:0005737">
    <property type="term" value="C:cytoplasm"/>
    <property type="evidence" value="ECO:0007669"/>
    <property type="project" value="TreeGrafter"/>
</dbReference>
<dbReference type="GO" id="GO:0005634">
    <property type="term" value="C:nucleus"/>
    <property type="evidence" value="ECO:0007669"/>
    <property type="project" value="UniProtKB-SubCell"/>
</dbReference>
<evidence type="ECO:0000313" key="14">
    <source>
        <dbReference type="Proteomes" id="UP000269793"/>
    </source>
</evidence>
<sequence>MHHADDDDVCVVDIETASSLLDLDAHAKYQVERVDAELALVREQLTALHKREKALLSERAHILAEQREVNALDTKPTNYTHSDFLWSSELLRTAQRVFGIEAFRSCQEGVCNAVMDRRDVMVVMPTGAGKSLCYQLPALLSEGLVIVISPLIALMTDQVYHLRERGVLCALLSSSMSSADTQDILQRIRTLAPDMPRLLYVTPERIVKSKTLLSVLQRAYEAGRLERIVVDEAHCCSMMGHDYRPDYHKLSICRKLFPTTPVMGLTATLGSAALRDVLNILGMRETTTIPERALPRRTVYFRAPLRRANLQYSVRMRPSSAQAAQRLIASYILDHHEGHSGIVYCLSRKDTHTMADALAQHSSGRIRTGVYHSDLDEAEKHRVHAQWRTGAIQVVCATIAFGMGIDKGDVRFVVHACISKSLEGYYQETGRAGRDGAPSDCVLLYRAAADMSRVSGMTASEVGAQAKLHAMLRYAQSELCRQSILATYFDEPRTEPCGVCDRCQSPPPRHADVSVWAAHAVQVVSDVYARGSRITLAALADAVYAAAKSDAALSRVDCECLVVQLVLDGYLSERFQATAYTVNMYVVPGPRASHKGPVSMVLHEPVTSHKRRRS</sequence>
<dbReference type="AlphaFoldDB" id="A0A3G2S510"/>
<dbReference type="VEuPathDB" id="FungiDB:DNF11_2060"/>
<dbReference type="Pfam" id="PF00270">
    <property type="entry name" value="DEAD"/>
    <property type="match status" value="1"/>
</dbReference>
<evidence type="ECO:0000256" key="7">
    <source>
        <dbReference type="ARBA" id="ARBA00023125"/>
    </source>
</evidence>
<comment type="catalytic activity">
    <reaction evidence="9 10">
        <text>Couples ATP hydrolysis with the unwinding of duplex DNA by translocating in the 3'-5' direction.</text>
        <dbReference type="EC" id="5.6.2.4"/>
    </reaction>
</comment>
<keyword evidence="4 10" id="KW-0378">Hydrolase</keyword>
<evidence type="ECO:0000256" key="10">
    <source>
        <dbReference type="RuleBase" id="RU364117"/>
    </source>
</evidence>
<dbReference type="GO" id="GO:0016887">
    <property type="term" value="F:ATP hydrolysis activity"/>
    <property type="evidence" value="ECO:0007669"/>
    <property type="project" value="RHEA"/>
</dbReference>
<dbReference type="PROSITE" id="PS51192">
    <property type="entry name" value="HELICASE_ATP_BIND_1"/>
    <property type="match status" value="1"/>
</dbReference>
<dbReference type="SUPFAM" id="SSF52540">
    <property type="entry name" value="P-loop containing nucleoside triphosphate hydrolases"/>
    <property type="match status" value="1"/>
</dbReference>
<dbReference type="NCBIfam" id="TIGR00614">
    <property type="entry name" value="recQ_fam"/>
    <property type="match status" value="1"/>
</dbReference>
<dbReference type="GO" id="GO:0005524">
    <property type="term" value="F:ATP binding"/>
    <property type="evidence" value="ECO:0007669"/>
    <property type="project" value="UniProtKB-KW"/>
</dbReference>
<evidence type="ECO:0000256" key="3">
    <source>
        <dbReference type="ARBA" id="ARBA00022741"/>
    </source>
</evidence>
<comment type="catalytic activity">
    <reaction evidence="10">
        <text>ATP + H2O = ADP + phosphate + H(+)</text>
        <dbReference type="Rhea" id="RHEA:13065"/>
        <dbReference type="ChEBI" id="CHEBI:15377"/>
        <dbReference type="ChEBI" id="CHEBI:15378"/>
        <dbReference type="ChEBI" id="CHEBI:30616"/>
        <dbReference type="ChEBI" id="CHEBI:43474"/>
        <dbReference type="ChEBI" id="CHEBI:456216"/>
    </reaction>
</comment>
<dbReference type="EC" id="5.6.2.4" evidence="10"/>
<feature type="domain" description="Helicase C-terminal" evidence="12">
    <location>
        <begin position="327"/>
        <end position="480"/>
    </location>
</feature>
<dbReference type="InterPro" id="IPR004589">
    <property type="entry name" value="DNA_helicase_ATP-dep_RecQ"/>
</dbReference>
<evidence type="ECO:0000256" key="8">
    <source>
        <dbReference type="ARBA" id="ARBA00023235"/>
    </source>
</evidence>
<dbReference type="GO" id="GO:0009378">
    <property type="term" value="F:four-way junction helicase activity"/>
    <property type="evidence" value="ECO:0007669"/>
    <property type="project" value="TreeGrafter"/>
</dbReference>
<gene>
    <name evidence="13" type="primary">Recql</name>
    <name evidence="13" type="ORF">DNF11_2060</name>
</gene>
<evidence type="ECO:0000256" key="2">
    <source>
        <dbReference type="ARBA" id="ARBA00022723"/>
    </source>
</evidence>
<evidence type="ECO:0000259" key="12">
    <source>
        <dbReference type="PROSITE" id="PS51194"/>
    </source>
</evidence>
<name>A0A3G2S510_MALR7</name>
<dbReference type="InterPro" id="IPR032284">
    <property type="entry name" value="RecQ_Zn-bd"/>
</dbReference>
<dbReference type="PANTHER" id="PTHR13710:SF105">
    <property type="entry name" value="ATP-DEPENDENT DNA HELICASE Q1"/>
    <property type="match status" value="1"/>
</dbReference>
<proteinExistence type="inferred from homology"/>
<evidence type="ECO:0000256" key="5">
    <source>
        <dbReference type="ARBA" id="ARBA00022806"/>
    </source>
</evidence>
<comment type="similarity">
    <text evidence="1 10">Belongs to the helicase family. RecQ subfamily.</text>
</comment>
<comment type="subcellular location">
    <subcellularLocation>
        <location evidence="10">Nucleus</location>
    </subcellularLocation>
</comment>
<dbReference type="Gene3D" id="1.10.10.10">
    <property type="entry name" value="Winged helix-like DNA-binding domain superfamily/Winged helix DNA-binding domain"/>
    <property type="match status" value="1"/>
</dbReference>
<dbReference type="PANTHER" id="PTHR13710">
    <property type="entry name" value="DNA HELICASE RECQ FAMILY MEMBER"/>
    <property type="match status" value="1"/>
</dbReference>
<dbReference type="InterPro" id="IPR011545">
    <property type="entry name" value="DEAD/DEAH_box_helicase_dom"/>
</dbReference>
<dbReference type="InterPro" id="IPR027417">
    <property type="entry name" value="P-loop_NTPase"/>
</dbReference>
<dbReference type="OrthoDB" id="10261556at2759"/>